<dbReference type="InterPro" id="IPR010721">
    <property type="entry name" value="UstE-like"/>
</dbReference>
<dbReference type="RefSeq" id="WP_068749918.1">
    <property type="nucleotide sequence ID" value="NZ_LR214441.1"/>
</dbReference>
<dbReference type="GO" id="GO:0016020">
    <property type="term" value="C:membrane"/>
    <property type="evidence" value="ECO:0007669"/>
    <property type="project" value="TreeGrafter"/>
</dbReference>
<keyword evidence="2" id="KW-1185">Reference proteome</keyword>
<dbReference type="EMBL" id="MBQD01000004">
    <property type="protein sequence ID" value="OCL36944.1"/>
    <property type="molecule type" value="Genomic_DNA"/>
</dbReference>
<dbReference type="AlphaFoldDB" id="A0A1C0AR94"/>
<comment type="caution">
    <text evidence="1">The sequence shown here is derived from an EMBL/GenBank/DDBJ whole genome shotgun (WGS) entry which is preliminary data.</text>
</comment>
<gene>
    <name evidence="1" type="ORF">BCR15_12750</name>
</gene>
<proteinExistence type="predicted"/>
<name>A0A1C0AR94_9ACTN</name>
<evidence type="ECO:0000313" key="1">
    <source>
        <dbReference type="EMBL" id="OCL36944.1"/>
    </source>
</evidence>
<dbReference type="Pfam" id="PF06966">
    <property type="entry name" value="DUF1295"/>
    <property type="match status" value="1"/>
</dbReference>
<dbReference type="Proteomes" id="UP000093501">
    <property type="component" value="Unassembled WGS sequence"/>
</dbReference>
<organism evidence="1 2">
    <name type="scientific">Tessaracoccus lapidicaptus</name>
    <dbReference type="NCBI Taxonomy" id="1427523"/>
    <lineage>
        <taxon>Bacteria</taxon>
        <taxon>Bacillati</taxon>
        <taxon>Actinomycetota</taxon>
        <taxon>Actinomycetes</taxon>
        <taxon>Propionibacteriales</taxon>
        <taxon>Propionibacteriaceae</taxon>
        <taxon>Tessaracoccus</taxon>
    </lineage>
</organism>
<evidence type="ECO:0000313" key="2">
    <source>
        <dbReference type="Proteomes" id="UP000093501"/>
    </source>
</evidence>
<dbReference type="PANTHER" id="PTHR32251:SF17">
    <property type="entry name" value="STEROID 5-ALPHA REDUCTASE C-TERMINAL DOMAIN-CONTAINING PROTEIN"/>
    <property type="match status" value="1"/>
</dbReference>
<dbReference type="PANTHER" id="PTHR32251">
    <property type="entry name" value="3-OXO-5-ALPHA-STEROID 4-DEHYDROGENASE"/>
    <property type="match status" value="1"/>
</dbReference>
<dbReference type="PROSITE" id="PS50244">
    <property type="entry name" value="S5A_REDUCTASE"/>
    <property type="match status" value="1"/>
</dbReference>
<accession>A0A1C0AR94</accession>
<protein>
    <submittedName>
        <fullName evidence="1">Uncharacterized protein</fullName>
    </submittedName>
</protein>
<sequence length="291" mass="31479">MTRPAADRTALITLPLVVLIGALVALAGGQGGATVAGIPVFSLAVAASFVIQWVVFVPSFAAQTERFFDLTGSLTYISITLAIALLTPGVDARALLLAALVLAWAARLGTFLVRRVHRAGKDDRFDDLKPSIIRFLSVWTIQGLWVTLTAAAAWVSITSVTRVGLDWFALIGFVVWAVGFGIEIAADLQKSRFNADPAHTGRFISTGLWARSRHPNYFGEIVLWTGVAMIALPTLQGWQWVALVSPLFVTLLLTKVSGVPLLERKADSKWGGQPDYEAYKASTPVLIPRLR</sequence>
<reference evidence="2" key="1">
    <citation type="submission" date="2016-07" db="EMBL/GenBank/DDBJ databases">
        <authorList>
            <person name="Florea S."/>
            <person name="Webb J.S."/>
            <person name="Jaromczyk J."/>
            <person name="Schardl C.L."/>
        </authorList>
    </citation>
    <scope>NUCLEOTIDE SEQUENCE [LARGE SCALE GENOMIC DNA]</scope>
    <source>
        <strain evidence="2">IPBSL-7</strain>
    </source>
</reference>
<dbReference type="Gene3D" id="1.20.120.1630">
    <property type="match status" value="1"/>
</dbReference>